<evidence type="ECO:0000256" key="7">
    <source>
        <dbReference type="ARBA" id="ARBA00023125"/>
    </source>
</evidence>
<evidence type="ECO:0000256" key="1">
    <source>
        <dbReference type="ARBA" id="ARBA00009922"/>
    </source>
</evidence>
<dbReference type="EMBL" id="JAENGP010000005">
    <property type="protein sequence ID" value="MBK1780749.1"/>
    <property type="molecule type" value="Genomic_DNA"/>
</dbReference>
<evidence type="ECO:0000256" key="4">
    <source>
        <dbReference type="ARBA" id="ARBA00022801"/>
    </source>
</evidence>
<feature type="binding site" evidence="12">
    <location>
        <begin position="28"/>
        <end position="35"/>
    </location>
    <ligand>
        <name>ATP</name>
        <dbReference type="ChEBI" id="CHEBI:30616"/>
    </ligand>
</feature>
<dbReference type="SUPFAM" id="SSF52540">
    <property type="entry name" value="P-loop containing nucleoside triphosphate hydrolases"/>
    <property type="match status" value="1"/>
</dbReference>
<dbReference type="RefSeq" id="WP_200234954.1">
    <property type="nucleotide sequence ID" value="NZ_JAENGP010000005.1"/>
</dbReference>
<evidence type="ECO:0000256" key="3">
    <source>
        <dbReference type="ARBA" id="ARBA00022741"/>
    </source>
</evidence>
<keyword evidence="7 11" id="KW-0238">DNA-binding</keyword>
<evidence type="ECO:0000256" key="9">
    <source>
        <dbReference type="ARBA" id="ARBA00034617"/>
    </source>
</evidence>
<gene>
    <name evidence="11" type="primary">rep</name>
    <name evidence="15" type="ORF">JHL22_05905</name>
</gene>
<keyword evidence="4 11" id="KW-0378">Hydrolase</keyword>
<dbReference type="InterPro" id="IPR014017">
    <property type="entry name" value="DNA_helicase_UvrD-like_C"/>
</dbReference>
<dbReference type="InterPro" id="IPR014016">
    <property type="entry name" value="UvrD-like_ATP-bd"/>
</dbReference>
<reference evidence="15 16" key="1">
    <citation type="submission" date="2020-12" db="EMBL/GenBank/DDBJ databases">
        <authorList>
            <person name="Lu T."/>
            <person name="Wang Q."/>
            <person name="Han X."/>
        </authorList>
    </citation>
    <scope>NUCLEOTIDE SEQUENCE [LARGE SCALE GENOMIC DNA]</scope>
    <source>
        <strain evidence="15 16">WQ 585</strain>
    </source>
</reference>
<evidence type="ECO:0000256" key="11">
    <source>
        <dbReference type="HAMAP-Rule" id="MF_01920"/>
    </source>
</evidence>
<evidence type="ECO:0000256" key="5">
    <source>
        <dbReference type="ARBA" id="ARBA00022806"/>
    </source>
</evidence>
<keyword evidence="6 11" id="KW-0067">ATP-binding</keyword>
<evidence type="ECO:0000259" key="14">
    <source>
        <dbReference type="PROSITE" id="PS51217"/>
    </source>
</evidence>
<evidence type="ECO:0000256" key="8">
    <source>
        <dbReference type="ARBA" id="ARBA00023235"/>
    </source>
</evidence>
<comment type="catalytic activity">
    <reaction evidence="9 11">
        <text>Couples ATP hydrolysis with the unwinding of duplex DNA by translocating in the 3'-5' direction.</text>
        <dbReference type="EC" id="5.6.2.4"/>
    </reaction>
</comment>
<dbReference type="PROSITE" id="PS51198">
    <property type="entry name" value="UVRD_HELICASE_ATP_BIND"/>
    <property type="match status" value="1"/>
</dbReference>
<keyword evidence="5 11" id="KW-0347">Helicase</keyword>
<dbReference type="Gene3D" id="3.40.50.300">
    <property type="entry name" value="P-loop containing nucleotide triphosphate hydrolases"/>
    <property type="match status" value="2"/>
</dbReference>
<evidence type="ECO:0000256" key="12">
    <source>
        <dbReference type="PROSITE-ProRule" id="PRU00560"/>
    </source>
</evidence>
<comment type="caution">
    <text evidence="15">The sequence shown here is derived from an EMBL/GenBank/DDBJ whole genome shotgun (WGS) entry which is preliminary data.</text>
</comment>
<dbReference type="InterPro" id="IPR013986">
    <property type="entry name" value="DExx_box_DNA_helicase_dom_sf"/>
</dbReference>
<evidence type="ECO:0000313" key="16">
    <source>
        <dbReference type="Proteomes" id="UP000635316"/>
    </source>
</evidence>
<comment type="subunit">
    <text evidence="11">Homodimer.</text>
</comment>
<evidence type="ECO:0000256" key="10">
    <source>
        <dbReference type="ARBA" id="ARBA00048988"/>
    </source>
</evidence>
<dbReference type="PROSITE" id="PS51217">
    <property type="entry name" value="UVRD_HELICASE_CTER"/>
    <property type="match status" value="1"/>
</dbReference>
<comment type="catalytic activity">
    <reaction evidence="10 11">
        <text>ATP + H2O = ADP + phosphate + H(+)</text>
        <dbReference type="Rhea" id="RHEA:13065"/>
        <dbReference type="ChEBI" id="CHEBI:15377"/>
        <dbReference type="ChEBI" id="CHEBI:15378"/>
        <dbReference type="ChEBI" id="CHEBI:30616"/>
        <dbReference type="ChEBI" id="CHEBI:43474"/>
        <dbReference type="ChEBI" id="CHEBI:456216"/>
        <dbReference type="EC" id="5.6.2.4"/>
    </reaction>
</comment>
<keyword evidence="8 11" id="KW-0413">Isomerase</keyword>
<evidence type="ECO:0000256" key="2">
    <source>
        <dbReference type="ARBA" id="ARBA00022705"/>
    </source>
</evidence>
<feature type="domain" description="UvrD-like helicase C-terminal" evidence="14">
    <location>
        <begin position="284"/>
        <end position="572"/>
    </location>
</feature>
<comment type="function">
    <text evidence="11">Rep helicase is a single-stranded DNA-dependent ATPase involved in DNA replication; it can initiate unwinding at a nick in the DNA. It binds to the single-stranded DNA and acts in a progressive fashion along the DNA in the 3' to 5' direction.</text>
</comment>
<dbReference type="EC" id="5.6.2.4" evidence="11"/>
<dbReference type="CDD" id="cd17932">
    <property type="entry name" value="DEXQc_UvrD"/>
    <property type="match status" value="1"/>
</dbReference>
<keyword evidence="16" id="KW-1185">Reference proteome</keyword>
<feature type="domain" description="UvrD-like helicase ATP-binding" evidence="13">
    <location>
        <begin position="7"/>
        <end position="283"/>
    </location>
</feature>
<dbReference type="Gene3D" id="1.10.486.10">
    <property type="entry name" value="PCRA, domain 4"/>
    <property type="match status" value="1"/>
</dbReference>
<dbReference type="InterPro" id="IPR027417">
    <property type="entry name" value="P-loop_NTPase"/>
</dbReference>
<comment type="similarity">
    <text evidence="1 11">Belongs to the helicase family. UvrD subfamily.</text>
</comment>
<name>A0ABS1EDM5_9BURK</name>
<protein>
    <recommendedName>
        <fullName evidence="11">ATP-dependent DNA helicase Rep</fullName>
        <ecNumber evidence="11">5.6.2.4</ecNumber>
    </recommendedName>
    <alternativeName>
        <fullName evidence="11">DNA 3'-5' helicase Rep</fullName>
    </alternativeName>
</protein>
<evidence type="ECO:0000259" key="13">
    <source>
        <dbReference type="PROSITE" id="PS51198"/>
    </source>
</evidence>
<organism evidence="15 16">
    <name type="scientific">Advenella mandrilli</name>
    <dbReference type="NCBI Taxonomy" id="2800330"/>
    <lineage>
        <taxon>Bacteria</taxon>
        <taxon>Pseudomonadati</taxon>
        <taxon>Pseudomonadota</taxon>
        <taxon>Betaproteobacteria</taxon>
        <taxon>Burkholderiales</taxon>
        <taxon>Alcaligenaceae</taxon>
    </lineage>
</organism>
<keyword evidence="3 11" id="KW-0547">Nucleotide-binding</keyword>
<dbReference type="Pfam" id="PF00580">
    <property type="entry name" value="UvrD-helicase"/>
    <property type="match status" value="1"/>
</dbReference>
<dbReference type="PANTHER" id="PTHR11070:SF64">
    <property type="entry name" value="ATP-DEPENDENT DNA HELICASE REP"/>
    <property type="match status" value="1"/>
</dbReference>
<accession>A0ABS1EDM5</accession>
<evidence type="ECO:0000256" key="6">
    <source>
        <dbReference type="ARBA" id="ARBA00022840"/>
    </source>
</evidence>
<proteinExistence type="inferred from homology"/>
<sequence length="693" mass="79149">MSTTNLDGLNDAQREAVLYLDGPCLVLAGAGSGKTSVITRKIAYLINTCGYEAKGVVALTFTNKAAREMAERIKTLIDRKLMKGLIISTFHSLGVRFLREEAAHAGLKPQFSILDANDTYGIVQEMLATTDKGRIRMVQQKISLWKNDLVSPDMAERLAQTPDEVDAALVYRSYDATLKAYQSVDFDDLVRLPAQLMMQNAEVRERWQKRVKYLLVDEYQDTNVCQYEWVKQLTGFRNMFTAVGDDDQAIYAWRGATIENLAKLTKDYKSLKLIKLEQNYRSVETVLNAANQVISKNPNLFGKKLWSNLGRGEPIQVISMDNEEAEAESVGMRISASRFERNAQWKDYAVLYRGNHQARIIEQTFRQLRIPYTISGGQSFFDKAEVRDVLSYLRLIANEEDDPAFIRAVTTPRRGVGQATLTALGEHAVEKKCSLFDAVFEEGLEDKIANRQLEPMRVFAKFIQTIQWRASKGKADPVQAVQPAPADVLLDDILKYMNYEHYLYETQEERTAENRWLNVLELVDWLKRKAQEDGLNLMQLVQHIALITMLERSEEDEEPDAVKLTTIHASKGLEYPYVHMVGVEEGLLPHMGKDDEYGDANKDAEALDVRIQEERRLMYVGITRAQFHLTLTWCKKRRRAREDLIREPSRFIGEMGLDSGKQQLQDPYQGMSPKERLVKLKEMLQKKTGTTEA</sequence>
<dbReference type="InterPro" id="IPR005752">
    <property type="entry name" value="Helicase_Rep"/>
</dbReference>
<evidence type="ECO:0000313" key="15">
    <source>
        <dbReference type="EMBL" id="MBK1780749.1"/>
    </source>
</evidence>
<dbReference type="Gene3D" id="1.10.10.160">
    <property type="match status" value="1"/>
</dbReference>
<feature type="binding site" evidence="11">
    <location>
        <position position="281"/>
    </location>
    <ligand>
        <name>ATP</name>
        <dbReference type="ChEBI" id="CHEBI:30616"/>
    </ligand>
</feature>
<dbReference type="Pfam" id="PF13361">
    <property type="entry name" value="UvrD_C"/>
    <property type="match status" value="1"/>
</dbReference>
<dbReference type="PANTHER" id="PTHR11070">
    <property type="entry name" value="UVRD / RECB / PCRA DNA HELICASE FAMILY MEMBER"/>
    <property type="match status" value="1"/>
</dbReference>
<dbReference type="InterPro" id="IPR000212">
    <property type="entry name" value="DNA_helicase_UvrD/REP"/>
</dbReference>
<keyword evidence="2 11" id="KW-0235">DNA replication</keyword>
<dbReference type="Proteomes" id="UP000635316">
    <property type="component" value="Unassembled WGS sequence"/>
</dbReference>
<dbReference type="HAMAP" id="MF_01920">
    <property type="entry name" value="Helicase_Rep"/>
    <property type="match status" value="1"/>
</dbReference>